<evidence type="ECO:0000313" key="2">
    <source>
        <dbReference type="Proteomes" id="UP000265520"/>
    </source>
</evidence>
<sequence length="40" mass="4196">MLRSAGSKLSVLHLWRKADGSGIGFSDLLVGVFECSMAVG</sequence>
<comment type="caution">
    <text evidence="1">The sequence shown here is derived from an EMBL/GenBank/DDBJ whole genome shotgun (WGS) entry which is preliminary data.</text>
</comment>
<accession>A0A392VSV5</accession>
<organism evidence="1 2">
    <name type="scientific">Trifolium medium</name>
    <dbReference type="NCBI Taxonomy" id="97028"/>
    <lineage>
        <taxon>Eukaryota</taxon>
        <taxon>Viridiplantae</taxon>
        <taxon>Streptophyta</taxon>
        <taxon>Embryophyta</taxon>
        <taxon>Tracheophyta</taxon>
        <taxon>Spermatophyta</taxon>
        <taxon>Magnoliopsida</taxon>
        <taxon>eudicotyledons</taxon>
        <taxon>Gunneridae</taxon>
        <taxon>Pentapetalae</taxon>
        <taxon>rosids</taxon>
        <taxon>fabids</taxon>
        <taxon>Fabales</taxon>
        <taxon>Fabaceae</taxon>
        <taxon>Papilionoideae</taxon>
        <taxon>50 kb inversion clade</taxon>
        <taxon>NPAAA clade</taxon>
        <taxon>Hologalegina</taxon>
        <taxon>IRL clade</taxon>
        <taxon>Trifolieae</taxon>
        <taxon>Trifolium</taxon>
    </lineage>
</organism>
<dbReference type="EMBL" id="LXQA011248374">
    <property type="protein sequence ID" value="MCI90573.1"/>
    <property type="molecule type" value="Genomic_DNA"/>
</dbReference>
<evidence type="ECO:0000313" key="1">
    <source>
        <dbReference type="EMBL" id="MCI90573.1"/>
    </source>
</evidence>
<protein>
    <submittedName>
        <fullName evidence="1">Uncharacterized protein</fullName>
    </submittedName>
</protein>
<name>A0A392VSV5_9FABA</name>
<reference evidence="1 2" key="1">
    <citation type="journal article" date="2018" name="Front. Plant Sci.">
        <title>Red Clover (Trifolium pratense) and Zigzag Clover (T. medium) - A Picture of Genomic Similarities and Differences.</title>
        <authorList>
            <person name="Dluhosova J."/>
            <person name="Istvanek J."/>
            <person name="Nedelnik J."/>
            <person name="Repkova J."/>
        </authorList>
    </citation>
    <scope>NUCLEOTIDE SEQUENCE [LARGE SCALE GENOMIC DNA]</scope>
    <source>
        <strain evidence="2">cv. 10/8</strain>
        <tissue evidence="1">Leaf</tissue>
    </source>
</reference>
<dbReference type="AlphaFoldDB" id="A0A392VSV5"/>
<proteinExistence type="predicted"/>
<dbReference type="Proteomes" id="UP000265520">
    <property type="component" value="Unassembled WGS sequence"/>
</dbReference>
<keyword evidence="2" id="KW-1185">Reference proteome</keyword>